<protein>
    <submittedName>
        <fullName evidence="1">Uncharacterized protein</fullName>
    </submittedName>
</protein>
<evidence type="ECO:0000313" key="1">
    <source>
        <dbReference type="EMBL" id="MFC3639577.1"/>
    </source>
</evidence>
<dbReference type="InterPro" id="IPR011250">
    <property type="entry name" value="OMP/PagP_B-barrel"/>
</dbReference>
<gene>
    <name evidence="1" type="ORF">ACFONL_19750</name>
</gene>
<sequence>MDFKKPFVGNRLLGTAFLSVGAQPDGRSQPKTGNFAAAGVGAWWTSDPVALGLSVTWSGLHDTAASDRGAYFRQTIAVSPTIAFSVNPDMTLFWGASAEADMTPARCQPPSHASSVRSTLNFGMNYAISDNTALNVTVNAGIGGHNTSGLRFAMSHRL</sequence>
<organism evidence="1 2">
    <name type="scientific">Camelimonas fluminis</name>
    <dbReference type="NCBI Taxonomy" id="1576911"/>
    <lineage>
        <taxon>Bacteria</taxon>
        <taxon>Pseudomonadati</taxon>
        <taxon>Pseudomonadota</taxon>
        <taxon>Alphaproteobacteria</taxon>
        <taxon>Hyphomicrobiales</taxon>
        <taxon>Chelatococcaceae</taxon>
        <taxon>Camelimonas</taxon>
    </lineage>
</organism>
<accession>A0ABV7ULZ3</accession>
<dbReference type="SUPFAM" id="SSF56925">
    <property type="entry name" value="OMPA-like"/>
    <property type="match status" value="1"/>
</dbReference>
<name>A0ABV7ULZ3_9HYPH</name>
<comment type="caution">
    <text evidence="1">The sequence shown here is derived from an EMBL/GenBank/DDBJ whole genome shotgun (WGS) entry which is preliminary data.</text>
</comment>
<proteinExistence type="predicted"/>
<reference evidence="2" key="1">
    <citation type="journal article" date="2019" name="Int. J. Syst. Evol. Microbiol.">
        <title>The Global Catalogue of Microorganisms (GCM) 10K type strain sequencing project: providing services to taxonomists for standard genome sequencing and annotation.</title>
        <authorList>
            <consortium name="The Broad Institute Genomics Platform"/>
            <consortium name="The Broad Institute Genome Sequencing Center for Infectious Disease"/>
            <person name="Wu L."/>
            <person name="Ma J."/>
        </authorList>
    </citation>
    <scope>NUCLEOTIDE SEQUENCE [LARGE SCALE GENOMIC DNA]</scope>
    <source>
        <strain evidence="2">KCTC 42282</strain>
    </source>
</reference>
<dbReference type="EMBL" id="JBHRYC010000098">
    <property type="protein sequence ID" value="MFC3639577.1"/>
    <property type="molecule type" value="Genomic_DNA"/>
</dbReference>
<dbReference type="Proteomes" id="UP001595704">
    <property type="component" value="Unassembled WGS sequence"/>
</dbReference>
<evidence type="ECO:0000313" key="2">
    <source>
        <dbReference type="Proteomes" id="UP001595704"/>
    </source>
</evidence>
<dbReference type="RefSeq" id="WP_191318697.1">
    <property type="nucleotide sequence ID" value="NZ_BNCG01000004.1"/>
</dbReference>
<keyword evidence="2" id="KW-1185">Reference proteome</keyword>